<dbReference type="RefSeq" id="WP_024894485.1">
    <property type="nucleotide sequence ID" value="NZ_JABBDW010000073.1"/>
</dbReference>
<evidence type="ECO:0000313" key="2">
    <source>
        <dbReference type="EMBL" id="OCX75085.1"/>
    </source>
</evidence>
<dbReference type="Proteomes" id="UP000094893">
    <property type="component" value="Unassembled WGS sequence"/>
</dbReference>
<dbReference type="AlphaFoldDB" id="A0A1C2IGI3"/>
<name>A0A1C2IGI3_ACITH</name>
<dbReference type="Pfam" id="PF14712">
    <property type="entry name" value="Snapin_Pallidin"/>
    <property type="match status" value="1"/>
</dbReference>
<proteinExistence type="predicted"/>
<organism evidence="2 3">
    <name type="scientific">Acidithiobacillus thiooxidans</name>
    <name type="common">Thiobacillus thiooxidans</name>
    <dbReference type="NCBI Taxonomy" id="930"/>
    <lineage>
        <taxon>Bacteria</taxon>
        <taxon>Pseudomonadati</taxon>
        <taxon>Pseudomonadota</taxon>
        <taxon>Acidithiobacillia</taxon>
        <taxon>Acidithiobacillales</taxon>
        <taxon>Acidithiobacillaceae</taxon>
        <taxon>Acidithiobacillus</taxon>
    </lineage>
</organism>
<evidence type="ECO:0000256" key="1">
    <source>
        <dbReference type="SAM" id="Coils"/>
    </source>
</evidence>
<feature type="coiled-coil region" evidence="1">
    <location>
        <begin position="34"/>
        <end position="86"/>
    </location>
</feature>
<comment type="caution">
    <text evidence="2">The sequence shown here is derived from an EMBL/GenBank/DDBJ whole genome shotgun (WGS) entry which is preliminary data.</text>
</comment>
<keyword evidence="1" id="KW-0175">Coiled coil</keyword>
<evidence type="ECO:0000313" key="3">
    <source>
        <dbReference type="Proteomes" id="UP000094893"/>
    </source>
</evidence>
<protein>
    <submittedName>
        <fullName evidence="2">Uncharacterized protein</fullName>
    </submittedName>
</protein>
<dbReference type="InterPro" id="IPR028119">
    <property type="entry name" value="Snapin/Pallidin/Snn1"/>
</dbReference>
<gene>
    <name evidence="2" type="ORF">A6P07_04850</name>
</gene>
<accession>A0A1C2IGI3</accession>
<sequence length="103" mass="11916">MMSVAEEVQRLLVLKLDAHKAQIAEVRGVQSQMSERLREQASQILAQRREASEAMARIESRLDARMDRIENRMTRIEDKIQRQSDKLDQIITLLVSQNRLAGD</sequence>
<reference evidence="2 3" key="1">
    <citation type="journal article" date="2016" name="Int. J. Mol. Sci.">
        <title>Comparative genomics of the extreme acidophile Acidithiobacillus thiooxidans reveals intraspecific divergence and niche adaptation.</title>
        <authorList>
            <person name="Zhang X."/>
            <person name="Feng X."/>
            <person name="Tao J."/>
            <person name="Ma L."/>
            <person name="Xiao Y."/>
            <person name="Liang Y."/>
            <person name="Liu X."/>
            <person name="Yin H."/>
        </authorList>
    </citation>
    <scope>NUCLEOTIDE SEQUENCE [LARGE SCALE GENOMIC DNA]</scope>
    <source>
        <strain evidence="2 3">A02</strain>
    </source>
</reference>
<dbReference type="EMBL" id="LWSA01000051">
    <property type="protein sequence ID" value="OCX75085.1"/>
    <property type="molecule type" value="Genomic_DNA"/>
</dbReference>